<evidence type="ECO:0000256" key="1">
    <source>
        <dbReference type="SAM" id="MobiDB-lite"/>
    </source>
</evidence>
<gene>
    <name evidence="2" type="ORF">ATEG_08894</name>
</gene>
<organism evidence="2 3">
    <name type="scientific">Aspergillus terreus (strain NIH 2624 / FGSC A1156)</name>
    <dbReference type="NCBI Taxonomy" id="341663"/>
    <lineage>
        <taxon>Eukaryota</taxon>
        <taxon>Fungi</taxon>
        <taxon>Dikarya</taxon>
        <taxon>Ascomycota</taxon>
        <taxon>Pezizomycotina</taxon>
        <taxon>Eurotiomycetes</taxon>
        <taxon>Eurotiomycetidae</taxon>
        <taxon>Eurotiales</taxon>
        <taxon>Aspergillaceae</taxon>
        <taxon>Aspergillus</taxon>
        <taxon>Aspergillus subgen. Circumdati</taxon>
    </lineage>
</organism>
<dbReference type="VEuPathDB" id="FungiDB:ATEG_08894"/>
<dbReference type="GeneID" id="4323158"/>
<dbReference type="HOGENOM" id="CLU_705926_0_0_1"/>
<dbReference type="InterPro" id="IPR008978">
    <property type="entry name" value="HSP20-like_chaperone"/>
</dbReference>
<evidence type="ECO:0000313" key="3">
    <source>
        <dbReference type="Proteomes" id="UP000007963"/>
    </source>
</evidence>
<dbReference type="SUPFAM" id="SSF49764">
    <property type="entry name" value="HSP20-like chaperones"/>
    <property type="match status" value="1"/>
</dbReference>
<dbReference type="OrthoDB" id="1431247at2759"/>
<dbReference type="RefSeq" id="XP_001217480.1">
    <property type="nucleotide sequence ID" value="XM_001217479.1"/>
</dbReference>
<name>Q0CBP0_ASPTN</name>
<dbReference type="EMBL" id="CH476606">
    <property type="protein sequence ID" value="EAU31026.1"/>
    <property type="molecule type" value="Genomic_DNA"/>
</dbReference>
<dbReference type="AlphaFoldDB" id="Q0CBP0"/>
<reference evidence="3" key="1">
    <citation type="submission" date="2005-09" db="EMBL/GenBank/DDBJ databases">
        <title>Annotation of the Aspergillus terreus NIH2624 genome.</title>
        <authorList>
            <person name="Birren B.W."/>
            <person name="Lander E.S."/>
            <person name="Galagan J.E."/>
            <person name="Nusbaum C."/>
            <person name="Devon K."/>
            <person name="Henn M."/>
            <person name="Ma L.-J."/>
            <person name="Jaffe D.B."/>
            <person name="Butler J."/>
            <person name="Alvarez P."/>
            <person name="Gnerre S."/>
            <person name="Grabherr M."/>
            <person name="Kleber M."/>
            <person name="Mauceli E.W."/>
            <person name="Brockman W."/>
            <person name="Rounsley S."/>
            <person name="Young S.K."/>
            <person name="LaButti K."/>
            <person name="Pushparaj V."/>
            <person name="DeCaprio D."/>
            <person name="Crawford M."/>
            <person name="Koehrsen M."/>
            <person name="Engels R."/>
            <person name="Montgomery P."/>
            <person name="Pearson M."/>
            <person name="Howarth C."/>
            <person name="Larson L."/>
            <person name="Luoma S."/>
            <person name="White J."/>
            <person name="Alvarado L."/>
            <person name="Kodira C.D."/>
            <person name="Zeng Q."/>
            <person name="Oleary S."/>
            <person name="Yandava C."/>
            <person name="Denning D.W."/>
            <person name="Nierman W.C."/>
            <person name="Milne T."/>
            <person name="Madden K."/>
        </authorList>
    </citation>
    <scope>NUCLEOTIDE SEQUENCE [LARGE SCALE GENOMIC DNA]</scope>
    <source>
        <strain evidence="3">NIH 2624 / FGSC A1156</strain>
    </source>
</reference>
<evidence type="ECO:0000313" key="2">
    <source>
        <dbReference type="EMBL" id="EAU31026.1"/>
    </source>
</evidence>
<dbReference type="CDD" id="cd06464">
    <property type="entry name" value="ACD_sHsps-like"/>
    <property type="match status" value="1"/>
</dbReference>
<dbReference type="STRING" id="341663.Q0CBP0"/>
<sequence length="391" mass="43147">MDARFLDMIHPNHLTLREPGHDLLHSILQLREDPWFRTKSRPPHSEESFAPRFDVRVLDDTFFLEGEFPGVESSDQIELSTIDSNILIVTANVSRLDVVTEWNLDKVPNVPTATPGNEEVSLHGSETGESLESRQQMKQTKSALKEPSIWISERRIGRLQRSFSFPSTVDFTTMRARLDMACHIMNTNFGRKMALRLLTKYDRLDGKWKTIETSLLGASCIPRTGTSTPTVPWETLQLVLAGGSDYGDSKEAMSKGDAPDCCCGKAYITVSKNKTIILIIKAIAGPPDVARQKLKGNVTVNLSSNGTLLGRGTIPELVLVPDNNTVDMGSKLDQGELFQTLSQLPENTSTIDLTIAGNSSTYDGQDIAYLNAALSSTTFGMQLNLLELLGF</sequence>
<protein>
    <submittedName>
        <fullName evidence="2">Uncharacterized protein</fullName>
    </submittedName>
</protein>
<dbReference type="Gene3D" id="2.60.40.790">
    <property type="match status" value="1"/>
</dbReference>
<dbReference type="Proteomes" id="UP000007963">
    <property type="component" value="Unassembled WGS sequence"/>
</dbReference>
<feature type="region of interest" description="Disordered" evidence="1">
    <location>
        <begin position="109"/>
        <end position="134"/>
    </location>
</feature>
<proteinExistence type="predicted"/>
<accession>Q0CBP0</accession>